<keyword evidence="2 6" id="KW-0489">Methyltransferase</keyword>
<reference evidence="6" key="1">
    <citation type="submission" date="2019-09" db="EMBL/GenBank/DDBJ databases">
        <title>Bird 10,000 Genomes (B10K) Project - Family phase.</title>
        <authorList>
            <person name="Zhang G."/>
        </authorList>
    </citation>
    <scope>NUCLEOTIDE SEQUENCE</scope>
    <source>
        <strain evidence="6">B10K-DU-001-08</strain>
        <tissue evidence="6">Muscle</tissue>
    </source>
</reference>
<dbReference type="CDD" id="cd02440">
    <property type="entry name" value="AdoMet_MTases"/>
    <property type="match status" value="1"/>
</dbReference>
<dbReference type="InterPro" id="IPR041698">
    <property type="entry name" value="Methyltransf_25"/>
</dbReference>
<evidence type="ECO:0000256" key="2">
    <source>
        <dbReference type="ARBA" id="ARBA00022603"/>
    </source>
</evidence>
<name>A0A851NL58_9GALL</name>
<sequence>WEQRYRRAGAEPREWLGGFERFRAVLEPELRPGDRILVLGCGTSALSYELHERGYPDVTSIDFSAACVEAMSARYAHCPRLRWARMDMRHLAFPDASFDAVLEKGTLDVLLVEEADPWHVSPPAIAAMRRVLEEVRGRGSCPPRCPLLCALNALGGGHSVALPAPGKVTWRGGGSLSPPPSPASIPLAGSRPAVPAQGCHGNPRQYRQGCKQLGQPPPAPPPPVAMEEEEDEDFLHAIQL</sequence>
<evidence type="ECO:0000256" key="3">
    <source>
        <dbReference type="ARBA" id="ARBA00022679"/>
    </source>
</evidence>
<feature type="region of interest" description="Disordered" evidence="4">
    <location>
        <begin position="190"/>
        <end position="240"/>
    </location>
</feature>
<dbReference type="Proteomes" id="UP000613066">
    <property type="component" value="Unassembled WGS sequence"/>
</dbReference>
<comment type="similarity">
    <text evidence="1">Belongs to the methyltransferase superfamily.</text>
</comment>
<dbReference type="GO" id="GO:0032259">
    <property type="term" value="P:methylation"/>
    <property type="evidence" value="ECO:0007669"/>
    <property type="project" value="UniProtKB-KW"/>
</dbReference>
<feature type="domain" description="Methyltransferase" evidence="5">
    <location>
        <begin position="36"/>
        <end position="110"/>
    </location>
</feature>
<organism evidence="6 7">
    <name type="scientific">Penelope pileata</name>
    <dbReference type="NCBI Taxonomy" id="1118817"/>
    <lineage>
        <taxon>Eukaryota</taxon>
        <taxon>Metazoa</taxon>
        <taxon>Chordata</taxon>
        <taxon>Craniata</taxon>
        <taxon>Vertebrata</taxon>
        <taxon>Euteleostomi</taxon>
        <taxon>Archelosauria</taxon>
        <taxon>Archosauria</taxon>
        <taxon>Dinosauria</taxon>
        <taxon>Saurischia</taxon>
        <taxon>Theropoda</taxon>
        <taxon>Coelurosauria</taxon>
        <taxon>Aves</taxon>
        <taxon>Neognathae</taxon>
        <taxon>Galloanserae</taxon>
        <taxon>Galliformes</taxon>
        <taxon>Cracidae</taxon>
        <taxon>Penelope</taxon>
    </lineage>
</organism>
<dbReference type="Gene3D" id="3.40.50.150">
    <property type="entry name" value="Vaccinia Virus protein VP39"/>
    <property type="match status" value="1"/>
</dbReference>
<dbReference type="OrthoDB" id="411785at2759"/>
<evidence type="ECO:0000259" key="5">
    <source>
        <dbReference type="Pfam" id="PF13649"/>
    </source>
</evidence>
<evidence type="ECO:0000256" key="4">
    <source>
        <dbReference type="SAM" id="MobiDB-lite"/>
    </source>
</evidence>
<feature type="non-terminal residue" evidence="6">
    <location>
        <position position="1"/>
    </location>
</feature>
<keyword evidence="7" id="KW-1185">Reference proteome</keyword>
<evidence type="ECO:0000313" key="6">
    <source>
        <dbReference type="EMBL" id="NXC43081.1"/>
    </source>
</evidence>
<dbReference type="AlphaFoldDB" id="A0A851NL58"/>
<dbReference type="PANTHER" id="PTHR12176">
    <property type="entry name" value="SAM-DEPENDENT METHYLTRANSFERASE SUPERFAMILY PROTEIN"/>
    <property type="match status" value="1"/>
</dbReference>
<protein>
    <submittedName>
        <fullName evidence="6">EFMT4 methyltransferase</fullName>
    </submittedName>
</protein>
<proteinExistence type="inferred from homology"/>
<feature type="compositionally biased region" description="Pro residues" evidence="4">
    <location>
        <begin position="215"/>
        <end position="224"/>
    </location>
</feature>
<accession>A0A851NL58</accession>
<gene>
    <name evidence="6" type="primary">Eef1akmt4</name>
    <name evidence="6" type="ORF">PENPIL_R11450</name>
</gene>
<dbReference type="InterPro" id="IPR029063">
    <property type="entry name" value="SAM-dependent_MTases_sf"/>
</dbReference>
<dbReference type="PANTHER" id="PTHR12176:SF80">
    <property type="entry name" value="EEF1A LYSINE METHYLTRANSFERASE 4"/>
    <property type="match status" value="1"/>
</dbReference>
<dbReference type="InterPro" id="IPR051419">
    <property type="entry name" value="Lys/N-term_MeTrsfase_sf"/>
</dbReference>
<dbReference type="SUPFAM" id="SSF53335">
    <property type="entry name" value="S-adenosyl-L-methionine-dependent methyltransferases"/>
    <property type="match status" value="1"/>
</dbReference>
<evidence type="ECO:0000256" key="1">
    <source>
        <dbReference type="ARBA" id="ARBA00008361"/>
    </source>
</evidence>
<dbReference type="GO" id="GO:0008168">
    <property type="term" value="F:methyltransferase activity"/>
    <property type="evidence" value="ECO:0007669"/>
    <property type="project" value="UniProtKB-KW"/>
</dbReference>
<evidence type="ECO:0000313" key="7">
    <source>
        <dbReference type="Proteomes" id="UP000613066"/>
    </source>
</evidence>
<comment type="caution">
    <text evidence="6">The sequence shown here is derived from an EMBL/GenBank/DDBJ whole genome shotgun (WGS) entry which is preliminary data.</text>
</comment>
<feature type="non-terminal residue" evidence="6">
    <location>
        <position position="240"/>
    </location>
</feature>
<dbReference type="EMBL" id="WBMW01002519">
    <property type="protein sequence ID" value="NXC43081.1"/>
    <property type="molecule type" value="Genomic_DNA"/>
</dbReference>
<keyword evidence="3 6" id="KW-0808">Transferase</keyword>
<dbReference type="Pfam" id="PF13649">
    <property type="entry name" value="Methyltransf_25"/>
    <property type="match status" value="1"/>
</dbReference>